<feature type="signal peptide" evidence="4">
    <location>
        <begin position="1"/>
        <end position="26"/>
    </location>
</feature>
<dbReference type="Pfam" id="PF03330">
    <property type="entry name" value="DPBB_1"/>
    <property type="match status" value="1"/>
</dbReference>
<dbReference type="InterPro" id="IPR009009">
    <property type="entry name" value="RlpA-like_DPBB"/>
</dbReference>
<feature type="chain" id="PRO_5043751075" description="Expansin" evidence="4">
    <location>
        <begin position="27"/>
        <end position="337"/>
    </location>
</feature>
<dbReference type="SMART" id="SM00837">
    <property type="entry name" value="DPBB_1"/>
    <property type="match status" value="1"/>
</dbReference>
<keyword evidence="2" id="KW-0964">Secreted</keyword>
<dbReference type="InterPro" id="IPR007112">
    <property type="entry name" value="Expansin/allergen_DPBB_dom"/>
</dbReference>
<dbReference type="PROSITE" id="PS50843">
    <property type="entry name" value="EXPANSIN_CBD"/>
    <property type="match status" value="1"/>
</dbReference>
<dbReference type="GO" id="GO:0009653">
    <property type="term" value="P:anatomical structure morphogenesis"/>
    <property type="evidence" value="ECO:0007669"/>
    <property type="project" value="UniProtKB-ARBA"/>
</dbReference>
<accession>A0AAU9MSE7</accession>
<dbReference type="GO" id="GO:0005576">
    <property type="term" value="C:extracellular region"/>
    <property type="evidence" value="ECO:0007669"/>
    <property type="project" value="UniProtKB-SubCell"/>
</dbReference>
<evidence type="ECO:0000313" key="7">
    <source>
        <dbReference type="EMBL" id="CAH1427548.1"/>
    </source>
</evidence>
<proteinExistence type="inferred from homology"/>
<comment type="similarity">
    <text evidence="3">Belongs to the expansin family.</text>
</comment>
<evidence type="ECO:0000256" key="3">
    <source>
        <dbReference type="RuleBase" id="RU003460"/>
    </source>
</evidence>
<evidence type="ECO:0000256" key="2">
    <source>
        <dbReference type="ARBA" id="ARBA00022525"/>
    </source>
</evidence>
<comment type="caution">
    <text evidence="7">The sequence shown here is derived from an EMBL/GenBank/DDBJ whole genome shotgun (WGS) entry which is preliminary data.</text>
</comment>
<feature type="domain" description="Expansin-like CBD" evidence="6">
    <location>
        <begin position="175"/>
        <end position="256"/>
    </location>
</feature>
<dbReference type="PANTHER" id="PTHR31692:SF134">
    <property type="entry name" value="EXPANSIN_LOL PI, EXPANSIN, CELLULOSE-BINDING-LIKE DOMAIN SUPERFAMILY"/>
    <property type="match status" value="1"/>
</dbReference>
<gene>
    <name evidence="7" type="ORF">LVIROSA_LOCUS14546</name>
</gene>
<name>A0AAU9MSE7_9ASTR</name>
<dbReference type="CDD" id="cd22275">
    <property type="entry name" value="DPBB_EXPB_N"/>
    <property type="match status" value="1"/>
</dbReference>
<evidence type="ECO:0000259" key="5">
    <source>
        <dbReference type="PROSITE" id="PS50842"/>
    </source>
</evidence>
<dbReference type="Gene3D" id="2.40.40.10">
    <property type="entry name" value="RlpA-like domain"/>
    <property type="match status" value="1"/>
</dbReference>
<dbReference type="SUPFAM" id="SSF50685">
    <property type="entry name" value="Barwin-like endoglucanases"/>
    <property type="match status" value="1"/>
</dbReference>
<dbReference type="Proteomes" id="UP001157418">
    <property type="component" value="Unassembled WGS sequence"/>
</dbReference>
<dbReference type="AlphaFoldDB" id="A0AAU9MSE7"/>
<dbReference type="InterPro" id="IPR036908">
    <property type="entry name" value="RlpA-like_sf"/>
</dbReference>
<comment type="subcellular location">
    <subcellularLocation>
        <location evidence="1">Secreted</location>
    </subcellularLocation>
</comment>
<keyword evidence="8" id="KW-1185">Reference proteome</keyword>
<reference evidence="7 8" key="1">
    <citation type="submission" date="2022-01" db="EMBL/GenBank/DDBJ databases">
        <authorList>
            <person name="Xiong W."/>
            <person name="Schranz E."/>
        </authorList>
    </citation>
    <scope>NUCLEOTIDE SEQUENCE [LARGE SCALE GENOMIC DNA]</scope>
</reference>
<dbReference type="InterPro" id="IPR036749">
    <property type="entry name" value="Expansin_CBD_sf"/>
</dbReference>
<organism evidence="7 8">
    <name type="scientific">Lactuca virosa</name>
    <dbReference type="NCBI Taxonomy" id="75947"/>
    <lineage>
        <taxon>Eukaryota</taxon>
        <taxon>Viridiplantae</taxon>
        <taxon>Streptophyta</taxon>
        <taxon>Embryophyta</taxon>
        <taxon>Tracheophyta</taxon>
        <taxon>Spermatophyta</taxon>
        <taxon>Magnoliopsida</taxon>
        <taxon>eudicotyledons</taxon>
        <taxon>Gunneridae</taxon>
        <taxon>Pentapetalae</taxon>
        <taxon>asterids</taxon>
        <taxon>campanulids</taxon>
        <taxon>Asterales</taxon>
        <taxon>Asteraceae</taxon>
        <taxon>Cichorioideae</taxon>
        <taxon>Cichorieae</taxon>
        <taxon>Lactucinae</taxon>
        <taxon>Lactuca</taxon>
    </lineage>
</organism>
<dbReference type="Pfam" id="PF01357">
    <property type="entry name" value="Expansin_C"/>
    <property type="match status" value="1"/>
</dbReference>
<dbReference type="PRINTS" id="PR01225">
    <property type="entry name" value="EXPANSNFAMLY"/>
</dbReference>
<evidence type="ECO:0000313" key="8">
    <source>
        <dbReference type="Proteomes" id="UP001157418"/>
    </source>
</evidence>
<protein>
    <recommendedName>
        <fullName evidence="9">Expansin</fullName>
    </recommendedName>
</protein>
<evidence type="ECO:0000256" key="4">
    <source>
        <dbReference type="SAM" id="SignalP"/>
    </source>
</evidence>
<evidence type="ECO:0008006" key="9">
    <source>
        <dbReference type="Google" id="ProtNLM"/>
    </source>
</evidence>
<sequence>MAFNLQNPFFVFVFVFVCSIASLVASHELFVNGDGFSPALGTWYGDPRGAGSGGACGWANDVQSPPFSAMIAAGNARIFLQGKGCGDCYQIKCSREPYCSKNPIRVTITDECPGACNNVPFHFDLSGTAFGAMANPGQADNLRNLGQVDIQYRRVQCYYGRTKIAFKIDAQTNPYWFATAIEYDDRDGGLQSVEIASANTRQFVPMKNIWGAVWQADVNPSLHAPFSFRLTSPKGSVVVATNAVPMGFVPARCYMSDFTATLTNNNEISVLTTASFFGIIRHRVTTWIKAFHFPILPPLTPSSLAAPPTDCFFFYSDFHQNRFLPTLFQTIVSLLLG</sequence>
<dbReference type="PANTHER" id="PTHR31692">
    <property type="entry name" value="EXPANSIN-B3"/>
    <property type="match status" value="1"/>
</dbReference>
<dbReference type="PROSITE" id="PS50842">
    <property type="entry name" value="EXPANSIN_EG45"/>
    <property type="match status" value="1"/>
</dbReference>
<dbReference type="EMBL" id="CAKMRJ010002223">
    <property type="protein sequence ID" value="CAH1427548.1"/>
    <property type="molecule type" value="Genomic_DNA"/>
</dbReference>
<keyword evidence="4" id="KW-0732">Signal</keyword>
<dbReference type="SUPFAM" id="SSF49590">
    <property type="entry name" value="PHL pollen allergen"/>
    <property type="match status" value="1"/>
</dbReference>
<feature type="domain" description="Expansin-like EG45" evidence="5">
    <location>
        <begin position="53"/>
        <end position="162"/>
    </location>
</feature>
<dbReference type="InterPro" id="IPR007117">
    <property type="entry name" value="Expansin_CBD"/>
</dbReference>
<dbReference type="Gene3D" id="2.60.40.760">
    <property type="entry name" value="Expansin, cellulose-binding-like domain"/>
    <property type="match status" value="1"/>
</dbReference>
<evidence type="ECO:0000259" key="6">
    <source>
        <dbReference type="PROSITE" id="PS50843"/>
    </source>
</evidence>
<dbReference type="PRINTS" id="PR00829">
    <property type="entry name" value="LOLP1ALLERGN"/>
</dbReference>
<evidence type="ECO:0000256" key="1">
    <source>
        <dbReference type="ARBA" id="ARBA00004613"/>
    </source>
</evidence>
<dbReference type="InterPro" id="IPR005795">
    <property type="entry name" value="LolPI"/>
</dbReference>
<dbReference type="InterPro" id="IPR007118">
    <property type="entry name" value="Expan_Lol_pI"/>
</dbReference>